<evidence type="ECO:0000313" key="1">
    <source>
        <dbReference type="EMBL" id="ROR81003.1"/>
    </source>
</evidence>
<gene>
    <name evidence="1" type="ORF">EDD42_1050</name>
</gene>
<proteinExistence type="predicted"/>
<accession>A0A3N2C0J2</accession>
<keyword evidence="2" id="KW-1185">Reference proteome</keyword>
<dbReference type="Proteomes" id="UP000266915">
    <property type="component" value="Unassembled WGS sequence"/>
</dbReference>
<sequence>MEQQAGARGGRDLSRRTVAQRLDIPLEMARHHGIPPFWSADQLAAFLADPPAWYVQSRANRTGKRPVWVELQCTICGTRETLRPKKWWPEFSMVSCSWHGADELPPVPEGARRREVDGIGAFVGIVDEPTS</sequence>
<name>A0A3N2C0J2_9MICO</name>
<evidence type="ECO:0000313" key="2">
    <source>
        <dbReference type="Proteomes" id="UP000266915"/>
    </source>
</evidence>
<dbReference type="AlphaFoldDB" id="A0A3N2C0J2"/>
<organism evidence="1 2">
    <name type="scientific">Plantibacter flavus</name>
    <dbReference type="NCBI Taxonomy" id="150123"/>
    <lineage>
        <taxon>Bacteria</taxon>
        <taxon>Bacillati</taxon>
        <taxon>Actinomycetota</taxon>
        <taxon>Actinomycetes</taxon>
        <taxon>Micrococcales</taxon>
        <taxon>Microbacteriaceae</taxon>
        <taxon>Plantibacter</taxon>
    </lineage>
</organism>
<reference evidence="1 2" key="1">
    <citation type="submission" date="2018-11" db="EMBL/GenBank/DDBJ databases">
        <title>Sequencing the genomes of 1000 actinobacteria strains.</title>
        <authorList>
            <person name="Klenk H.-P."/>
        </authorList>
    </citation>
    <scope>NUCLEOTIDE SEQUENCE [LARGE SCALE GENOMIC DNA]</scope>
    <source>
        <strain evidence="1 2">DSM 14012</strain>
    </source>
</reference>
<dbReference type="EMBL" id="RKHL01000001">
    <property type="protein sequence ID" value="ROR81003.1"/>
    <property type="molecule type" value="Genomic_DNA"/>
</dbReference>
<comment type="caution">
    <text evidence="1">The sequence shown here is derived from an EMBL/GenBank/DDBJ whole genome shotgun (WGS) entry which is preliminary data.</text>
</comment>
<protein>
    <submittedName>
        <fullName evidence="1">Uncharacterized protein</fullName>
    </submittedName>
</protein>